<comment type="caution">
    <text evidence="1">The sequence shown here is derived from an EMBL/GenBank/DDBJ whole genome shotgun (WGS) entry which is preliminary data.</text>
</comment>
<proteinExistence type="predicted"/>
<accession>A0ACA9NLZ9</accession>
<reference evidence="1" key="1">
    <citation type="submission" date="2021-06" db="EMBL/GenBank/DDBJ databases">
        <authorList>
            <person name="Kallberg Y."/>
            <person name="Tangrot J."/>
            <person name="Rosling A."/>
        </authorList>
    </citation>
    <scope>NUCLEOTIDE SEQUENCE</scope>
    <source>
        <strain evidence="1">AU212A</strain>
    </source>
</reference>
<sequence>MIYVHTIYSNEIIECLKEFNQEKEREKNIYSHDKLDEISQRCNKILNKYSISELEHVYRTNSTFNVVQAQQNINNKIIYYNTKGRFQENNKQLLNEINKLRKDLTIAQEEAREANRKYLEIKEKLEKEKELHADTKKQLKEAEEEHEKLQKENEKEKKKNNELEEENRKLEKIIKELKRDHEIEINQLKQKIKDKDDEINNIKNELDRYKNKFKTQKNIINKLENERDELKDLHEQ</sequence>
<protein>
    <submittedName>
        <fullName evidence="1">7029_t:CDS:1</fullName>
    </submittedName>
</protein>
<keyword evidence="2" id="KW-1185">Reference proteome</keyword>
<evidence type="ECO:0000313" key="1">
    <source>
        <dbReference type="EMBL" id="CAG8653535.1"/>
    </source>
</evidence>
<feature type="non-terminal residue" evidence="1">
    <location>
        <position position="236"/>
    </location>
</feature>
<gene>
    <name evidence="1" type="ORF">SCALOS_LOCUS8751</name>
</gene>
<name>A0ACA9NLZ9_9GLOM</name>
<dbReference type="Proteomes" id="UP000789860">
    <property type="component" value="Unassembled WGS sequence"/>
</dbReference>
<organism evidence="1 2">
    <name type="scientific">Scutellospora calospora</name>
    <dbReference type="NCBI Taxonomy" id="85575"/>
    <lineage>
        <taxon>Eukaryota</taxon>
        <taxon>Fungi</taxon>
        <taxon>Fungi incertae sedis</taxon>
        <taxon>Mucoromycota</taxon>
        <taxon>Glomeromycotina</taxon>
        <taxon>Glomeromycetes</taxon>
        <taxon>Diversisporales</taxon>
        <taxon>Gigasporaceae</taxon>
        <taxon>Scutellospora</taxon>
    </lineage>
</organism>
<dbReference type="EMBL" id="CAJVPM010024404">
    <property type="protein sequence ID" value="CAG8653535.1"/>
    <property type="molecule type" value="Genomic_DNA"/>
</dbReference>
<evidence type="ECO:0000313" key="2">
    <source>
        <dbReference type="Proteomes" id="UP000789860"/>
    </source>
</evidence>